<evidence type="ECO:0000256" key="2">
    <source>
        <dbReference type="RuleBase" id="RU362119"/>
    </source>
</evidence>
<dbReference type="InterPro" id="IPR006179">
    <property type="entry name" value="5_nucleotidase/apyrase"/>
</dbReference>
<dbReference type="GO" id="GO:0000166">
    <property type="term" value="F:nucleotide binding"/>
    <property type="evidence" value="ECO:0007669"/>
    <property type="project" value="UniProtKB-KW"/>
</dbReference>
<dbReference type="Proteomes" id="UP000826616">
    <property type="component" value="Chromosome"/>
</dbReference>
<dbReference type="Proteomes" id="UP000198956">
    <property type="component" value="Unassembled WGS sequence"/>
</dbReference>
<dbReference type="GO" id="GO:0046872">
    <property type="term" value="F:metal ion binding"/>
    <property type="evidence" value="ECO:0007669"/>
    <property type="project" value="InterPro"/>
</dbReference>
<sequence length="480" mass="54590">MGLNKKNTLHILHTNDLHSHFEEMARIATGLKQLRLELQKQGYPVVTVDLGDHMDRMRLQTEATWGQVNVDVLNETRYDFVTIGNNEGLTFPRPKFNELYRNAAFSVICANLLDAKTKQPPPFLRSYTITKYGDFTVGWIGVTASFPEVYKLLGFITLDPTRVVAEQVASIRPYVDIIIVLSHVGYQWDVEMARNIDGIDVILGAHTHTYLAEGERINHTLVCQTGKFGQNIGHVTITYDKLKKTICKLEARCLPTHLYKPDGKVERIVDRHRRHAEQVMGEVVARLEYDLPVSWEEESPLGNLLAAGLRSWVDAEIGIVNSGTLLFSLEKGNITRKDILSLCPHPINPCRMKLTGEQLLDILEESLNEEIIKKQIQGFGFRGKVLGCLCVDGADIYYNPLAPVGRRIVRVEVQGRPLRKKQLYSVGTIDMFTFGIVFPTFQKGLGTKFYLPEFLRDVLEKQLRTKEALEKSLNRHWYAE</sequence>
<accession>A0A1G8C081</accession>
<dbReference type="InterPro" id="IPR006146">
    <property type="entry name" value="5'-Nucleotdase_CS"/>
</dbReference>
<evidence type="ECO:0000313" key="7">
    <source>
        <dbReference type="Proteomes" id="UP000198956"/>
    </source>
</evidence>
<keyword evidence="2" id="KW-0547">Nucleotide-binding</keyword>
<evidence type="ECO:0000313" key="6">
    <source>
        <dbReference type="EMBL" id="SDH38852.1"/>
    </source>
</evidence>
<dbReference type="AlphaFoldDB" id="A0A1G8C081"/>
<dbReference type="CDD" id="cd00845">
    <property type="entry name" value="MPP_UshA_N_like"/>
    <property type="match status" value="1"/>
</dbReference>
<dbReference type="GO" id="GO:0008253">
    <property type="term" value="F:5'-nucleotidase activity"/>
    <property type="evidence" value="ECO:0007669"/>
    <property type="project" value="TreeGrafter"/>
</dbReference>
<protein>
    <submittedName>
        <fullName evidence="6">2',3'-cyclic-nucleotide 2'-phosphodiesterase/5'-or 3'-nucleotidase, 5'-nucleotidase family</fullName>
    </submittedName>
    <submittedName>
        <fullName evidence="5">Bifunctional metallophosphatase/5'-nucleotidase</fullName>
    </submittedName>
</protein>
<evidence type="ECO:0000313" key="5">
    <source>
        <dbReference type="EMBL" id="QYY42277.1"/>
    </source>
</evidence>
<dbReference type="PROSITE" id="PS00785">
    <property type="entry name" value="5_NUCLEOTIDASE_1"/>
    <property type="match status" value="1"/>
</dbReference>
<dbReference type="InterPro" id="IPR029052">
    <property type="entry name" value="Metallo-depent_PP-like"/>
</dbReference>
<feature type="domain" description="Calcineurin-like phosphoesterase" evidence="3">
    <location>
        <begin position="10"/>
        <end position="210"/>
    </location>
</feature>
<keyword evidence="2" id="KW-0378">Hydrolase</keyword>
<dbReference type="Pfam" id="PF00149">
    <property type="entry name" value="Metallophos"/>
    <property type="match status" value="1"/>
</dbReference>
<evidence type="ECO:0000256" key="1">
    <source>
        <dbReference type="ARBA" id="ARBA00022729"/>
    </source>
</evidence>
<dbReference type="GO" id="GO:0008768">
    <property type="term" value="F:UDP-sugar diphosphatase activity"/>
    <property type="evidence" value="ECO:0007669"/>
    <property type="project" value="TreeGrafter"/>
</dbReference>
<dbReference type="PANTHER" id="PTHR11575:SF23">
    <property type="entry name" value="5-NUCLEOTIDASE FAMILY PROTEIN"/>
    <property type="match status" value="1"/>
</dbReference>
<dbReference type="GO" id="GO:0030288">
    <property type="term" value="C:outer membrane-bounded periplasmic space"/>
    <property type="evidence" value="ECO:0007669"/>
    <property type="project" value="TreeGrafter"/>
</dbReference>
<gene>
    <name evidence="5" type="ORF">K3F53_15645</name>
    <name evidence="6" type="ORF">SAMN04489735_102255</name>
</gene>
<dbReference type="SUPFAM" id="SSF55816">
    <property type="entry name" value="5'-nucleotidase (syn. UDP-sugar hydrolase), C-terminal domain"/>
    <property type="match status" value="1"/>
</dbReference>
<proteinExistence type="inferred from homology"/>
<keyword evidence="8" id="KW-1185">Reference proteome</keyword>
<dbReference type="InterPro" id="IPR004843">
    <property type="entry name" value="Calcineurin-like_PHP"/>
</dbReference>
<dbReference type="Pfam" id="PF02872">
    <property type="entry name" value="5_nucleotid_C"/>
    <property type="match status" value="1"/>
</dbReference>
<dbReference type="Gene3D" id="3.90.780.10">
    <property type="entry name" value="5'-Nucleotidase, C-terminal domain"/>
    <property type="match status" value="1"/>
</dbReference>
<dbReference type="PRINTS" id="PR01607">
    <property type="entry name" value="APYRASEFAMLY"/>
</dbReference>
<dbReference type="PANTHER" id="PTHR11575">
    <property type="entry name" value="5'-NUCLEOTIDASE-RELATED"/>
    <property type="match status" value="1"/>
</dbReference>
<comment type="similarity">
    <text evidence="2">Belongs to the 5'-nucleotidase family.</text>
</comment>
<dbReference type="SUPFAM" id="SSF56300">
    <property type="entry name" value="Metallo-dependent phosphatases"/>
    <property type="match status" value="1"/>
</dbReference>
<name>A0A1G8C081_ANETH</name>
<dbReference type="GeneID" id="97142817"/>
<dbReference type="GO" id="GO:0009166">
    <property type="term" value="P:nucleotide catabolic process"/>
    <property type="evidence" value="ECO:0007669"/>
    <property type="project" value="InterPro"/>
</dbReference>
<evidence type="ECO:0000313" key="8">
    <source>
        <dbReference type="Proteomes" id="UP000826616"/>
    </source>
</evidence>
<reference evidence="5 8" key="2">
    <citation type="submission" date="2021-08" db="EMBL/GenBank/DDBJ databases">
        <title>Complete genome sequence of the strain Aneurinibacillus thermoaerophilus CCM 8960.</title>
        <authorList>
            <person name="Musilova J."/>
            <person name="Kourilova X."/>
            <person name="Pernicova I."/>
            <person name="Bezdicek M."/>
            <person name="Lengerova M."/>
            <person name="Obruca S."/>
            <person name="Sedlar K."/>
        </authorList>
    </citation>
    <scope>NUCLEOTIDE SEQUENCE [LARGE SCALE GENOMIC DNA]</scope>
    <source>
        <strain evidence="5 8">CCM 8960</strain>
    </source>
</reference>
<evidence type="ECO:0000259" key="4">
    <source>
        <dbReference type="Pfam" id="PF02872"/>
    </source>
</evidence>
<feature type="domain" description="5'-Nucleotidase C-terminal" evidence="4">
    <location>
        <begin position="292"/>
        <end position="431"/>
    </location>
</feature>
<dbReference type="EMBL" id="CP080764">
    <property type="protein sequence ID" value="QYY42277.1"/>
    <property type="molecule type" value="Genomic_DNA"/>
</dbReference>
<reference evidence="6 7" key="1">
    <citation type="submission" date="2016-10" db="EMBL/GenBank/DDBJ databases">
        <authorList>
            <person name="de Groot N.N."/>
        </authorList>
    </citation>
    <scope>NUCLEOTIDE SEQUENCE [LARGE SCALE GENOMIC DNA]</scope>
    <source>
        <strain evidence="6 7">L 420-91</strain>
    </source>
</reference>
<dbReference type="OrthoDB" id="9793179at2"/>
<dbReference type="InterPro" id="IPR036907">
    <property type="entry name" value="5'-Nucleotdase_C_sf"/>
</dbReference>
<dbReference type="RefSeq" id="WP_057897725.1">
    <property type="nucleotide sequence ID" value="NZ_CP080764.1"/>
</dbReference>
<dbReference type="EMBL" id="FNDE01000022">
    <property type="protein sequence ID" value="SDH38852.1"/>
    <property type="molecule type" value="Genomic_DNA"/>
</dbReference>
<keyword evidence="1" id="KW-0732">Signal</keyword>
<evidence type="ECO:0000259" key="3">
    <source>
        <dbReference type="Pfam" id="PF00149"/>
    </source>
</evidence>
<organism evidence="6 7">
    <name type="scientific">Aneurinibacillus thermoaerophilus</name>
    <dbReference type="NCBI Taxonomy" id="143495"/>
    <lineage>
        <taxon>Bacteria</taxon>
        <taxon>Bacillati</taxon>
        <taxon>Bacillota</taxon>
        <taxon>Bacilli</taxon>
        <taxon>Bacillales</taxon>
        <taxon>Paenibacillaceae</taxon>
        <taxon>Aneurinibacillus group</taxon>
        <taxon>Aneurinibacillus</taxon>
    </lineage>
</organism>
<dbReference type="InterPro" id="IPR008334">
    <property type="entry name" value="5'-Nucleotdase_C"/>
</dbReference>
<dbReference type="Gene3D" id="3.60.21.10">
    <property type="match status" value="1"/>
</dbReference>